<dbReference type="OMA" id="WACNLCT"/>
<reference evidence="2 4" key="2">
    <citation type="journal article" date="2013" name="Nature">
        <title>Insights into bilaterian evolution from three spiralian genomes.</title>
        <authorList>
            <person name="Simakov O."/>
            <person name="Marletaz F."/>
            <person name="Cho S.J."/>
            <person name="Edsinger-Gonzales E."/>
            <person name="Havlak P."/>
            <person name="Hellsten U."/>
            <person name="Kuo D.H."/>
            <person name="Larsson T."/>
            <person name="Lv J."/>
            <person name="Arendt D."/>
            <person name="Savage R."/>
            <person name="Osoegawa K."/>
            <person name="de Jong P."/>
            <person name="Grimwood J."/>
            <person name="Chapman J.A."/>
            <person name="Shapiro H."/>
            <person name="Aerts A."/>
            <person name="Otillar R.P."/>
            <person name="Terry A.Y."/>
            <person name="Boore J.L."/>
            <person name="Grigoriev I.V."/>
            <person name="Lindberg D.R."/>
            <person name="Seaver E.C."/>
            <person name="Weisblat D.A."/>
            <person name="Putnam N.H."/>
            <person name="Rokhsar D.S."/>
        </authorList>
    </citation>
    <scope>NUCLEOTIDE SEQUENCE</scope>
    <source>
        <strain evidence="2 4">I ESC-2004</strain>
    </source>
</reference>
<dbReference type="CDD" id="cd14362">
    <property type="entry name" value="CUE_TAB2_TAB3"/>
    <property type="match status" value="1"/>
</dbReference>
<dbReference type="Proteomes" id="UP000014760">
    <property type="component" value="Unassembled WGS sequence"/>
</dbReference>
<feature type="region of interest" description="Disordered" evidence="1">
    <location>
        <begin position="421"/>
        <end position="544"/>
    </location>
</feature>
<feature type="compositionally biased region" description="Polar residues" evidence="1">
    <location>
        <begin position="259"/>
        <end position="271"/>
    </location>
</feature>
<evidence type="ECO:0008006" key="5">
    <source>
        <dbReference type="Google" id="ProtNLM"/>
    </source>
</evidence>
<feature type="compositionally biased region" description="Pro residues" evidence="1">
    <location>
        <begin position="487"/>
        <end position="502"/>
    </location>
</feature>
<accession>R7UBC5</accession>
<organism evidence="2">
    <name type="scientific">Capitella teleta</name>
    <name type="common">Polychaete worm</name>
    <dbReference type="NCBI Taxonomy" id="283909"/>
    <lineage>
        <taxon>Eukaryota</taxon>
        <taxon>Metazoa</taxon>
        <taxon>Spiralia</taxon>
        <taxon>Lophotrochozoa</taxon>
        <taxon>Annelida</taxon>
        <taxon>Polychaeta</taxon>
        <taxon>Sedentaria</taxon>
        <taxon>Scolecida</taxon>
        <taxon>Capitellidae</taxon>
        <taxon>Capitella</taxon>
    </lineage>
</organism>
<feature type="compositionally biased region" description="Polar residues" evidence="1">
    <location>
        <begin position="143"/>
        <end position="163"/>
    </location>
</feature>
<dbReference type="EMBL" id="AMQN01008522">
    <property type="status" value="NOT_ANNOTATED_CDS"/>
    <property type="molecule type" value="Genomic_DNA"/>
</dbReference>
<sequence length="544" mass="59650">METVSSSVTSPSSSADQLLRELHQRFPELPDDVVRRHMHHHDHNRERCLDSLQQFSRQNSYQLQQQQHLNVQQRLQQLNLHMPGELPPSPFSRMAPANRSLPNKTSVSAASLTPFVGHSRVPQGIQCHTGSSNGMNIVHSVSTDNSSGGNFRSPPQRSVSEQVSFVPPPDRPPQASGYHFPEQAWQGSLARARSHDPMSDTGPRPVAVMGPPPLHRLSDPGDHSQQQYTAQAFIQIGRSMHSPANPPGPGGMYTPRGPSDSSHVPPTSSPQVPFVSRSPYGWPPTATPQRPRNLLTSDDPELSRLPHEPLTPSTPEKPQESDSDSSRAASTEDMAYKQALVMYQKARLLKLTQDLEQDHILLKVLRKEVTDMEAQGHDVQQMREANRQMQIDIQILAHEIDLINNGQIKLGFVDQSSDDQSFYRHIPRGPRGSVYQPVNPVQGEPTPVGGATAASSPVTPAQPPSGADDSLVSSPCSSSAQRRRTPPPRPPPPNPPVLPQYPPNSSVSTHPPPPPYHPDIIAPPPIVTPPPLPPRTTEDEGSNR</sequence>
<dbReference type="Gene3D" id="1.10.8.10">
    <property type="entry name" value="DNA helicase RuvA subunit, C-terminal domain"/>
    <property type="match status" value="1"/>
</dbReference>
<dbReference type="STRING" id="283909.R7UBC5"/>
<evidence type="ECO:0000256" key="1">
    <source>
        <dbReference type="SAM" id="MobiDB-lite"/>
    </source>
</evidence>
<proteinExistence type="predicted"/>
<feature type="compositionally biased region" description="Polar residues" evidence="1">
    <location>
        <begin position="287"/>
        <end position="296"/>
    </location>
</feature>
<evidence type="ECO:0000313" key="3">
    <source>
        <dbReference type="EnsemblMetazoa" id="CapteP227380"/>
    </source>
</evidence>
<protein>
    <recommendedName>
        <fullName evidence="5">CUE domain-containing protein</fullName>
    </recommendedName>
</protein>
<dbReference type="PANTHER" id="PTHR46253">
    <property type="entry name" value="TGF-BETA-ACTIVATED KINASE 1 AND MAP3K7-BINDING PROTEIN TAB"/>
    <property type="match status" value="1"/>
</dbReference>
<dbReference type="InterPro" id="IPR041911">
    <property type="entry name" value="TAB2/3_CUE"/>
</dbReference>
<name>R7UBC5_CAPTE</name>
<dbReference type="PANTHER" id="PTHR46253:SF1">
    <property type="entry name" value="TAB2"/>
    <property type="match status" value="1"/>
</dbReference>
<dbReference type="EnsemblMetazoa" id="CapteT227380">
    <property type="protein sequence ID" value="CapteP227380"/>
    <property type="gene ID" value="CapteG227380"/>
</dbReference>
<reference evidence="3" key="3">
    <citation type="submission" date="2015-06" db="UniProtKB">
        <authorList>
            <consortium name="EnsemblMetazoa"/>
        </authorList>
    </citation>
    <scope>IDENTIFICATION</scope>
</reference>
<dbReference type="HOGENOM" id="CLU_500839_0_0_1"/>
<dbReference type="EMBL" id="KB303327">
    <property type="protein sequence ID" value="ELU03289.1"/>
    <property type="molecule type" value="Genomic_DNA"/>
</dbReference>
<feature type="region of interest" description="Disordered" evidence="1">
    <location>
        <begin position="143"/>
        <end position="179"/>
    </location>
</feature>
<reference evidence="4" key="1">
    <citation type="submission" date="2012-12" db="EMBL/GenBank/DDBJ databases">
        <authorList>
            <person name="Hellsten U."/>
            <person name="Grimwood J."/>
            <person name="Chapman J.A."/>
            <person name="Shapiro H."/>
            <person name="Aerts A."/>
            <person name="Otillar R.P."/>
            <person name="Terry A.Y."/>
            <person name="Boore J.L."/>
            <person name="Simakov O."/>
            <person name="Marletaz F."/>
            <person name="Cho S.-J."/>
            <person name="Edsinger-Gonzales E."/>
            <person name="Havlak P."/>
            <person name="Kuo D.-H."/>
            <person name="Larsson T."/>
            <person name="Lv J."/>
            <person name="Arendt D."/>
            <person name="Savage R."/>
            <person name="Osoegawa K."/>
            <person name="de Jong P."/>
            <person name="Lindberg D.R."/>
            <person name="Seaver E.C."/>
            <person name="Weisblat D.A."/>
            <person name="Putnam N.H."/>
            <person name="Grigoriev I.V."/>
            <person name="Rokhsar D.S."/>
        </authorList>
    </citation>
    <scope>NUCLEOTIDE SEQUENCE</scope>
    <source>
        <strain evidence="4">I ESC-2004</strain>
    </source>
</reference>
<gene>
    <name evidence="2" type="ORF">CAPTEDRAFT_227380</name>
</gene>
<feature type="compositionally biased region" description="Pro residues" evidence="1">
    <location>
        <begin position="510"/>
        <end position="534"/>
    </location>
</feature>
<dbReference type="OrthoDB" id="6288762at2759"/>
<evidence type="ECO:0000313" key="2">
    <source>
        <dbReference type="EMBL" id="ELU03289.1"/>
    </source>
</evidence>
<feature type="region of interest" description="Disordered" evidence="1">
    <location>
        <begin position="239"/>
        <end position="330"/>
    </location>
</feature>
<keyword evidence="4" id="KW-1185">Reference proteome</keyword>
<feature type="compositionally biased region" description="Low complexity" evidence="1">
    <location>
        <begin position="470"/>
        <end position="479"/>
    </location>
</feature>
<dbReference type="AlphaFoldDB" id="R7UBC5"/>
<evidence type="ECO:0000313" key="4">
    <source>
        <dbReference type="Proteomes" id="UP000014760"/>
    </source>
</evidence>